<organism evidence="1 2">
    <name type="scientific">Lentzea indica</name>
    <dbReference type="NCBI Taxonomy" id="2604800"/>
    <lineage>
        <taxon>Bacteria</taxon>
        <taxon>Bacillati</taxon>
        <taxon>Actinomycetota</taxon>
        <taxon>Actinomycetes</taxon>
        <taxon>Pseudonocardiales</taxon>
        <taxon>Pseudonocardiaceae</taxon>
        <taxon>Lentzea</taxon>
    </lineage>
</organism>
<name>A0ABX1F999_9PSEU</name>
<evidence type="ECO:0000313" key="2">
    <source>
        <dbReference type="Proteomes" id="UP001515943"/>
    </source>
</evidence>
<protein>
    <submittedName>
        <fullName evidence="1">Uncharacterized protein</fullName>
    </submittedName>
</protein>
<keyword evidence="2" id="KW-1185">Reference proteome</keyword>
<dbReference type="RefSeq" id="WP_167969251.1">
    <property type="nucleotide sequence ID" value="NZ_VSRL01000001.1"/>
</dbReference>
<reference evidence="1 2" key="1">
    <citation type="submission" date="2019-08" db="EMBL/GenBank/DDBJ databases">
        <title>Lentzea from Indian Himalayas.</title>
        <authorList>
            <person name="Mandal S."/>
            <person name="Mallick Gupta A."/>
            <person name="Maiti P.K."/>
            <person name="Sarkar J."/>
            <person name="Mandal S."/>
        </authorList>
    </citation>
    <scope>NUCLEOTIDE SEQUENCE [LARGE SCALE GENOMIC DNA]</scope>
    <source>
        <strain evidence="1 2">PSKA42</strain>
    </source>
</reference>
<gene>
    <name evidence="1" type="ORF">FXN61_00605</name>
</gene>
<dbReference type="EMBL" id="VSRL01000001">
    <property type="protein sequence ID" value="NKE55407.1"/>
    <property type="molecule type" value="Genomic_DNA"/>
</dbReference>
<dbReference type="Proteomes" id="UP001515943">
    <property type="component" value="Unassembled WGS sequence"/>
</dbReference>
<sequence length="76" mass="8594">MPVVLRLDRGEIDALITWLRGQLAADRQGRAHAAILDELARHLHAEAAAGQLARRVLQLLGSIYEKRPGYRSEWRP</sequence>
<proteinExistence type="predicted"/>
<accession>A0ABX1F999</accession>
<comment type="caution">
    <text evidence="1">The sequence shown here is derived from an EMBL/GenBank/DDBJ whole genome shotgun (WGS) entry which is preliminary data.</text>
</comment>
<evidence type="ECO:0000313" key="1">
    <source>
        <dbReference type="EMBL" id="NKE55407.1"/>
    </source>
</evidence>